<dbReference type="Gene3D" id="2.120.10.80">
    <property type="entry name" value="Kelch-type beta propeller"/>
    <property type="match status" value="2"/>
</dbReference>
<keyword evidence="2" id="KW-0677">Repeat</keyword>
<protein>
    <recommendedName>
        <fullName evidence="7">Galactose oxidase</fullName>
    </recommendedName>
</protein>
<evidence type="ECO:0000256" key="2">
    <source>
        <dbReference type="ARBA" id="ARBA00022737"/>
    </source>
</evidence>
<feature type="transmembrane region" description="Helical" evidence="3">
    <location>
        <begin position="387"/>
        <end position="412"/>
    </location>
</feature>
<keyword evidence="4" id="KW-0732">Signal</keyword>
<dbReference type="InterPro" id="IPR015915">
    <property type="entry name" value="Kelch-typ_b-propeller"/>
</dbReference>
<feature type="signal peptide" evidence="4">
    <location>
        <begin position="1"/>
        <end position="20"/>
    </location>
</feature>
<accession>A0A397GN34</accession>
<comment type="caution">
    <text evidence="5">The sequence shown here is derived from an EMBL/GenBank/DDBJ whole genome shotgun (WGS) entry which is preliminary data.</text>
</comment>
<dbReference type="Pfam" id="PF24681">
    <property type="entry name" value="Kelch_KLHDC2_KLHL20_DRC7"/>
    <property type="match status" value="1"/>
</dbReference>
<keyword evidence="3" id="KW-1133">Transmembrane helix</keyword>
<dbReference type="Proteomes" id="UP000266861">
    <property type="component" value="Unassembled WGS sequence"/>
</dbReference>
<organism evidence="5 6">
    <name type="scientific">Diversispora epigaea</name>
    <dbReference type="NCBI Taxonomy" id="1348612"/>
    <lineage>
        <taxon>Eukaryota</taxon>
        <taxon>Fungi</taxon>
        <taxon>Fungi incertae sedis</taxon>
        <taxon>Mucoromycota</taxon>
        <taxon>Glomeromycotina</taxon>
        <taxon>Glomeromycetes</taxon>
        <taxon>Diversisporales</taxon>
        <taxon>Diversisporaceae</taxon>
        <taxon>Diversispora</taxon>
    </lineage>
</organism>
<dbReference type="AlphaFoldDB" id="A0A397GN34"/>
<sequence length="425" mass="47309">MYLSLFFVLCISLFINPILCYVPLKRANHNSVIIDNRLLIFGGVKNITLDLLSYAFELFYLDLSVSFDVKNVSWALIPEGNSPPYSSHSTTVVGLDNSTIFQIGGFIFNKNTLNYDFSNLVFTYDYPTGKWDTPSITGDIPPRQLVRGVINNKGIIYMFGGYNATNITESEYIGTFYNDMYILNTKTMTLSLLSILGNLPSRCGAYSANILPNGIIIYIGGTANTTNATTTPININNIRLFDTNKYEWSQMNATGETIDSRWFHTSVLTTDGYIIVFGGCTFEGKFSYTYSVSPNLAVLDTNKNPFEWSIPESSKINSPPSMCSHAANLYYNYMIVTFGFLIENNSTFINSTFNSDVYIYDITSNSWVTSYTAPDISKSIKKSSKKALAIGLGTGVAVIFIILILIGAFIFYKKRGRILRVSGSA</sequence>
<dbReference type="SUPFAM" id="SSF117281">
    <property type="entry name" value="Kelch motif"/>
    <property type="match status" value="1"/>
</dbReference>
<feature type="chain" id="PRO_5017292131" description="Galactose oxidase" evidence="4">
    <location>
        <begin position="21"/>
        <end position="425"/>
    </location>
</feature>
<keyword evidence="3" id="KW-0472">Membrane</keyword>
<keyword evidence="1" id="KW-0880">Kelch repeat</keyword>
<evidence type="ECO:0000256" key="4">
    <source>
        <dbReference type="SAM" id="SignalP"/>
    </source>
</evidence>
<evidence type="ECO:0000313" key="5">
    <source>
        <dbReference type="EMBL" id="RHZ52451.1"/>
    </source>
</evidence>
<evidence type="ECO:0000256" key="1">
    <source>
        <dbReference type="ARBA" id="ARBA00022441"/>
    </source>
</evidence>
<gene>
    <name evidence="5" type="ORF">Glove_461g42</name>
</gene>
<evidence type="ECO:0008006" key="7">
    <source>
        <dbReference type="Google" id="ProtNLM"/>
    </source>
</evidence>
<dbReference type="PANTHER" id="PTHR46093:SF18">
    <property type="entry name" value="FIBRONECTIN TYPE-III DOMAIN-CONTAINING PROTEIN"/>
    <property type="match status" value="1"/>
</dbReference>
<name>A0A397GN34_9GLOM</name>
<dbReference type="PANTHER" id="PTHR46093">
    <property type="entry name" value="ACYL-COA-BINDING DOMAIN-CONTAINING PROTEIN 5"/>
    <property type="match status" value="1"/>
</dbReference>
<proteinExistence type="predicted"/>
<evidence type="ECO:0000313" key="6">
    <source>
        <dbReference type="Proteomes" id="UP000266861"/>
    </source>
</evidence>
<keyword evidence="3" id="KW-0812">Transmembrane</keyword>
<dbReference type="EMBL" id="PQFF01000403">
    <property type="protein sequence ID" value="RHZ52451.1"/>
    <property type="molecule type" value="Genomic_DNA"/>
</dbReference>
<dbReference type="OrthoDB" id="2363659at2759"/>
<reference evidence="5 6" key="1">
    <citation type="submission" date="2018-08" db="EMBL/GenBank/DDBJ databases">
        <title>Genome and evolution of the arbuscular mycorrhizal fungus Diversispora epigaea (formerly Glomus versiforme) and its bacterial endosymbionts.</title>
        <authorList>
            <person name="Sun X."/>
            <person name="Fei Z."/>
            <person name="Harrison M."/>
        </authorList>
    </citation>
    <scope>NUCLEOTIDE SEQUENCE [LARGE SCALE GENOMIC DNA]</scope>
    <source>
        <strain evidence="5 6">IT104</strain>
    </source>
</reference>
<keyword evidence="6" id="KW-1185">Reference proteome</keyword>
<evidence type="ECO:0000256" key="3">
    <source>
        <dbReference type="SAM" id="Phobius"/>
    </source>
</evidence>